<evidence type="ECO:0000313" key="2">
    <source>
        <dbReference type="Proteomes" id="UP000800038"/>
    </source>
</evidence>
<organism evidence="1 2">
    <name type="scientific">Clathrospora elynae</name>
    <dbReference type="NCBI Taxonomy" id="706981"/>
    <lineage>
        <taxon>Eukaryota</taxon>
        <taxon>Fungi</taxon>
        <taxon>Dikarya</taxon>
        <taxon>Ascomycota</taxon>
        <taxon>Pezizomycotina</taxon>
        <taxon>Dothideomycetes</taxon>
        <taxon>Pleosporomycetidae</taxon>
        <taxon>Pleosporales</taxon>
        <taxon>Diademaceae</taxon>
        <taxon>Clathrospora</taxon>
    </lineage>
</organism>
<accession>A0A6A5SA42</accession>
<name>A0A6A5SA42_9PLEO</name>
<evidence type="ECO:0000313" key="1">
    <source>
        <dbReference type="EMBL" id="KAF1935276.1"/>
    </source>
</evidence>
<dbReference type="Proteomes" id="UP000800038">
    <property type="component" value="Unassembled WGS sequence"/>
</dbReference>
<keyword evidence="2" id="KW-1185">Reference proteome</keyword>
<gene>
    <name evidence="1" type="ORF">EJ02DRAFT_460520</name>
</gene>
<protein>
    <submittedName>
        <fullName evidence="1">Uncharacterized protein</fullName>
    </submittedName>
</protein>
<reference evidence="1" key="1">
    <citation type="journal article" date="2020" name="Stud. Mycol.">
        <title>101 Dothideomycetes genomes: a test case for predicting lifestyles and emergence of pathogens.</title>
        <authorList>
            <person name="Haridas S."/>
            <person name="Albert R."/>
            <person name="Binder M."/>
            <person name="Bloem J."/>
            <person name="Labutti K."/>
            <person name="Salamov A."/>
            <person name="Andreopoulos B."/>
            <person name="Baker S."/>
            <person name="Barry K."/>
            <person name="Bills G."/>
            <person name="Bluhm B."/>
            <person name="Cannon C."/>
            <person name="Castanera R."/>
            <person name="Culley D."/>
            <person name="Daum C."/>
            <person name="Ezra D."/>
            <person name="Gonzalez J."/>
            <person name="Henrissat B."/>
            <person name="Kuo A."/>
            <person name="Liang C."/>
            <person name="Lipzen A."/>
            <person name="Lutzoni F."/>
            <person name="Magnuson J."/>
            <person name="Mondo S."/>
            <person name="Nolan M."/>
            <person name="Ohm R."/>
            <person name="Pangilinan J."/>
            <person name="Park H.-J."/>
            <person name="Ramirez L."/>
            <person name="Alfaro M."/>
            <person name="Sun H."/>
            <person name="Tritt A."/>
            <person name="Yoshinaga Y."/>
            <person name="Zwiers L.-H."/>
            <person name="Turgeon B."/>
            <person name="Goodwin S."/>
            <person name="Spatafora J."/>
            <person name="Crous P."/>
            <person name="Grigoriev I."/>
        </authorList>
    </citation>
    <scope>NUCLEOTIDE SEQUENCE</scope>
    <source>
        <strain evidence="1">CBS 161.51</strain>
    </source>
</reference>
<dbReference type="EMBL" id="ML976290">
    <property type="protein sequence ID" value="KAF1935276.1"/>
    <property type="molecule type" value="Genomic_DNA"/>
</dbReference>
<sequence length="102" mass="11328">MISACVGVGGSVSVAQLTGESPCSGFRTLWCAARAAVSGEYAKSRQAPLHTSRETKEWWRRVVVEGVERHSDGEALWWSQTMGRAHWTIWLMAYCITTLGRL</sequence>
<proteinExistence type="predicted"/>
<dbReference type="AlphaFoldDB" id="A0A6A5SA42"/>